<dbReference type="VEuPathDB" id="FungiDB:BO71DRAFT_337827"/>
<accession>A0A319CUT6</accession>
<feature type="domain" description="Zn(2)-C6 fungal-type" evidence="5">
    <location>
        <begin position="13"/>
        <end position="42"/>
    </location>
</feature>
<keyword evidence="7" id="KW-1185">Reference proteome</keyword>
<sequence>MPPRRGHTKSRNGCDRCKERRVKCDEGDPCANCAKRGLQCSFERRPATSMRPPSESPAISPPTEDAFSSFHHAVADTSAFLREWGAQDPELMHHYCIYTAKTLSERGKIRDVWHIEVPKIAYSFEFLMHGILSLSALHLAYTRPERHSHYLSSSNFHMALGLQTFRIILQTPTKENCSALFCFSSLIMVWTCGAPTDLGDSRPLESVFRLFSLCRGIMTLQPFMPHVENGPLAPLFLRDYADDPADPANPLQFGLFPGVGDQIENIRQLVSSERLSEHERVVYQQAIDRLERSFLRLQVCEKPAQCGMIFLWPITVCDEFVRLLMEKNPLALILLAHYCTQLYLFRDYWFIENRAGRLLWGISATLPSRFAQWLEWPRQFCDSGQFPV</sequence>
<dbReference type="GO" id="GO:0003677">
    <property type="term" value="F:DNA binding"/>
    <property type="evidence" value="ECO:0007669"/>
    <property type="project" value="UniProtKB-KW"/>
</dbReference>
<evidence type="ECO:0000256" key="3">
    <source>
        <dbReference type="ARBA" id="ARBA00023163"/>
    </source>
</evidence>
<reference evidence="6 7" key="1">
    <citation type="submission" date="2018-02" db="EMBL/GenBank/DDBJ databases">
        <title>The genomes of Aspergillus section Nigri reveals drivers in fungal speciation.</title>
        <authorList>
            <consortium name="DOE Joint Genome Institute"/>
            <person name="Vesth T.C."/>
            <person name="Nybo J."/>
            <person name="Theobald S."/>
            <person name="Brandl J."/>
            <person name="Frisvad J.C."/>
            <person name="Nielsen K.F."/>
            <person name="Lyhne E.K."/>
            <person name="Kogle M.E."/>
            <person name="Kuo A."/>
            <person name="Riley R."/>
            <person name="Clum A."/>
            <person name="Nolan M."/>
            <person name="Lipzen A."/>
            <person name="Salamov A."/>
            <person name="Henrissat B."/>
            <person name="Wiebenga A."/>
            <person name="De vries R.P."/>
            <person name="Grigoriev I.V."/>
            <person name="Mortensen U.H."/>
            <person name="Andersen M.R."/>
            <person name="Baker S.E."/>
        </authorList>
    </citation>
    <scope>NUCLEOTIDE SEQUENCE [LARGE SCALE GENOMIC DNA]</scope>
    <source>
        <strain evidence="6 7">CBS 707.79</strain>
    </source>
</reference>
<dbReference type="SMART" id="SM00066">
    <property type="entry name" value="GAL4"/>
    <property type="match status" value="1"/>
</dbReference>
<dbReference type="STRING" id="1448320.A0A319CUT6"/>
<dbReference type="PANTHER" id="PTHR47784">
    <property type="entry name" value="STEROL UPTAKE CONTROL PROTEIN 2"/>
    <property type="match status" value="1"/>
</dbReference>
<evidence type="ECO:0000259" key="5">
    <source>
        <dbReference type="PROSITE" id="PS50048"/>
    </source>
</evidence>
<dbReference type="Pfam" id="PF00172">
    <property type="entry name" value="Zn_clus"/>
    <property type="match status" value="1"/>
</dbReference>
<dbReference type="InterPro" id="IPR053157">
    <property type="entry name" value="Sterol_Uptake_Regulator"/>
</dbReference>
<organism evidence="6 7">
    <name type="scientific">Aspergillus ellipticus CBS 707.79</name>
    <dbReference type="NCBI Taxonomy" id="1448320"/>
    <lineage>
        <taxon>Eukaryota</taxon>
        <taxon>Fungi</taxon>
        <taxon>Dikarya</taxon>
        <taxon>Ascomycota</taxon>
        <taxon>Pezizomycotina</taxon>
        <taxon>Eurotiomycetes</taxon>
        <taxon>Eurotiomycetidae</taxon>
        <taxon>Eurotiales</taxon>
        <taxon>Aspergillaceae</taxon>
        <taxon>Aspergillus</taxon>
        <taxon>Aspergillus subgen. Circumdati</taxon>
    </lineage>
</organism>
<evidence type="ECO:0000256" key="4">
    <source>
        <dbReference type="ARBA" id="ARBA00023242"/>
    </source>
</evidence>
<dbReference type="PROSITE" id="PS00463">
    <property type="entry name" value="ZN2_CY6_FUNGAL_1"/>
    <property type="match status" value="1"/>
</dbReference>
<keyword evidence="1" id="KW-0805">Transcription regulation</keyword>
<gene>
    <name evidence="6" type="ORF">BO71DRAFT_337827</name>
</gene>
<keyword evidence="2" id="KW-0238">DNA-binding</keyword>
<evidence type="ECO:0000313" key="6">
    <source>
        <dbReference type="EMBL" id="PYH88924.1"/>
    </source>
</evidence>
<dbReference type="AlphaFoldDB" id="A0A319CUT6"/>
<keyword evidence="4" id="KW-0539">Nucleus</keyword>
<dbReference type="Proteomes" id="UP000247810">
    <property type="component" value="Unassembled WGS sequence"/>
</dbReference>
<evidence type="ECO:0000256" key="1">
    <source>
        <dbReference type="ARBA" id="ARBA00023015"/>
    </source>
</evidence>
<dbReference type="CDD" id="cd00067">
    <property type="entry name" value="GAL4"/>
    <property type="match status" value="1"/>
</dbReference>
<dbReference type="SUPFAM" id="SSF57701">
    <property type="entry name" value="Zn2/Cys6 DNA-binding domain"/>
    <property type="match status" value="1"/>
</dbReference>
<dbReference type="PROSITE" id="PS50048">
    <property type="entry name" value="ZN2_CY6_FUNGAL_2"/>
    <property type="match status" value="1"/>
</dbReference>
<dbReference type="GO" id="GO:0001228">
    <property type="term" value="F:DNA-binding transcription activator activity, RNA polymerase II-specific"/>
    <property type="evidence" value="ECO:0007669"/>
    <property type="project" value="TreeGrafter"/>
</dbReference>
<evidence type="ECO:0000256" key="2">
    <source>
        <dbReference type="ARBA" id="ARBA00023125"/>
    </source>
</evidence>
<protein>
    <submittedName>
        <fullName evidence="6">C6 transcription factor</fullName>
    </submittedName>
</protein>
<name>A0A319CUT6_9EURO</name>
<evidence type="ECO:0000313" key="7">
    <source>
        <dbReference type="Proteomes" id="UP000247810"/>
    </source>
</evidence>
<dbReference type="InterPro" id="IPR001138">
    <property type="entry name" value="Zn2Cys6_DnaBD"/>
</dbReference>
<dbReference type="PANTHER" id="PTHR47784:SF5">
    <property type="entry name" value="STEROL UPTAKE CONTROL PROTEIN 2"/>
    <property type="match status" value="1"/>
</dbReference>
<dbReference type="OrthoDB" id="5350673at2759"/>
<dbReference type="Gene3D" id="4.10.240.10">
    <property type="entry name" value="Zn(2)-C6 fungal-type DNA-binding domain"/>
    <property type="match status" value="1"/>
</dbReference>
<dbReference type="InterPro" id="IPR036864">
    <property type="entry name" value="Zn2-C6_fun-type_DNA-bd_sf"/>
</dbReference>
<dbReference type="EMBL" id="KZ826058">
    <property type="protein sequence ID" value="PYH88924.1"/>
    <property type="molecule type" value="Genomic_DNA"/>
</dbReference>
<keyword evidence="3" id="KW-0804">Transcription</keyword>
<proteinExistence type="predicted"/>
<dbReference type="GO" id="GO:0008270">
    <property type="term" value="F:zinc ion binding"/>
    <property type="evidence" value="ECO:0007669"/>
    <property type="project" value="InterPro"/>
</dbReference>